<feature type="domain" description="N-acetyltransferase" evidence="3">
    <location>
        <begin position="5"/>
        <end position="154"/>
    </location>
</feature>
<protein>
    <submittedName>
        <fullName evidence="4">GNAT family N-acetyltransferase</fullName>
    </submittedName>
</protein>
<dbReference type="KEGG" id="gey:QMQ05_15150"/>
<name>A0AAU6WEX4_9MICC</name>
<dbReference type="CDD" id="cd04301">
    <property type="entry name" value="NAT_SF"/>
    <property type="match status" value="1"/>
</dbReference>
<dbReference type="GO" id="GO:0016747">
    <property type="term" value="F:acyltransferase activity, transferring groups other than amino-acyl groups"/>
    <property type="evidence" value="ECO:0007669"/>
    <property type="project" value="InterPro"/>
</dbReference>
<evidence type="ECO:0000256" key="1">
    <source>
        <dbReference type="ARBA" id="ARBA00022679"/>
    </source>
</evidence>
<dbReference type="Pfam" id="PF00583">
    <property type="entry name" value="Acetyltransf_1"/>
    <property type="match status" value="1"/>
</dbReference>
<dbReference type="AlphaFoldDB" id="A0AAU6WEX4"/>
<evidence type="ECO:0000313" key="4">
    <source>
        <dbReference type="EMBL" id="XAO45663.1"/>
    </source>
</evidence>
<keyword evidence="2" id="KW-0012">Acyltransferase</keyword>
<dbReference type="RefSeq" id="WP_345471363.1">
    <property type="nucleotide sequence ID" value="NZ_CP125942.1"/>
</dbReference>
<organism evidence="4 5">
    <name type="scientific">Glutamicibacter ectropisis</name>
    <dbReference type="NCBI Taxonomy" id="3046593"/>
    <lineage>
        <taxon>Bacteria</taxon>
        <taxon>Bacillati</taxon>
        <taxon>Actinomycetota</taxon>
        <taxon>Actinomycetes</taxon>
        <taxon>Micrococcales</taxon>
        <taxon>Micrococcaceae</taxon>
        <taxon>Glutamicibacter</taxon>
    </lineage>
</organism>
<dbReference type="PANTHER" id="PTHR43877:SF5">
    <property type="entry name" value="BLL8307 PROTEIN"/>
    <property type="match status" value="1"/>
</dbReference>
<dbReference type="Proteomes" id="UP001486888">
    <property type="component" value="Chromosome"/>
</dbReference>
<dbReference type="SUPFAM" id="SSF55729">
    <property type="entry name" value="Acyl-CoA N-acyltransferases (Nat)"/>
    <property type="match status" value="1"/>
</dbReference>
<evidence type="ECO:0000259" key="3">
    <source>
        <dbReference type="PROSITE" id="PS51186"/>
    </source>
</evidence>
<dbReference type="PANTHER" id="PTHR43877">
    <property type="entry name" value="AMINOALKYLPHOSPHONATE N-ACETYLTRANSFERASE-RELATED-RELATED"/>
    <property type="match status" value="1"/>
</dbReference>
<proteinExistence type="predicted"/>
<accession>A0AAU6WEX4</accession>
<dbReference type="Gene3D" id="3.40.630.30">
    <property type="match status" value="1"/>
</dbReference>
<keyword evidence="5" id="KW-1185">Reference proteome</keyword>
<gene>
    <name evidence="4" type="ORF">QMQ05_15150</name>
</gene>
<reference evidence="4 5" key="1">
    <citation type="submission" date="2023-05" db="EMBL/GenBank/DDBJ databases">
        <title>Glutamicibacter sp. B1, complete genome.</title>
        <authorList>
            <person name="Long Y.H."/>
            <person name="Fang T."/>
            <person name="Li X.Y."/>
        </authorList>
    </citation>
    <scope>NUCLEOTIDE SEQUENCE [LARGE SCALE GENOMIC DNA]</scope>
    <source>
        <strain evidence="4 5">B1</strain>
    </source>
</reference>
<sequence length="156" mass="17563">MTLSIEPADFEDPSLRAFLEAHLADMAPQSPLESQHALDLAALRQPTVRLWAAQKDHRIVGTCALAVLEPGHEELKSMRTDPDFRGQGFASRLLLHALEDAAQRKLSRISLETGAMEFFAPARSLYRKHGFKQCQPFGSYQEDPNSIYMTRILKLD</sequence>
<dbReference type="PROSITE" id="PS51186">
    <property type="entry name" value="GNAT"/>
    <property type="match status" value="1"/>
</dbReference>
<dbReference type="InterPro" id="IPR050832">
    <property type="entry name" value="Bact_Acetyltransf"/>
</dbReference>
<keyword evidence="1" id="KW-0808">Transferase</keyword>
<evidence type="ECO:0000313" key="5">
    <source>
        <dbReference type="Proteomes" id="UP001486888"/>
    </source>
</evidence>
<evidence type="ECO:0000256" key="2">
    <source>
        <dbReference type="ARBA" id="ARBA00023315"/>
    </source>
</evidence>
<dbReference type="InterPro" id="IPR016181">
    <property type="entry name" value="Acyl_CoA_acyltransferase"/>
</dbReference>
<dbReference type="InterPro" id="IPR000182">
    <property type="entry name" value="GNAT_dom"/>
</dbReference>
<dbReference type="EMBL" id="CP125942">
    <property type="protein sequence ID" value="XAO45663.1"/>
    <property type="molecule type" value="Genomic_DNA"/>
</dbReference>